<sequence length="475" mass="48488">MAATVVSVTPAPQGFGPVAEGRYTLIALNATVAILAVVLLIIVLRVDPVISLVIGSLYLGLAAGLGFETTLTTIVDGFGGIMAEVGLLIGFGVLIGSLLFSMEALQRLVRLLLDVLGPKRLPYALSAALSTIFPSIYVDVQLVLAAPLARSAAPQLGRHGLGLMGGALTAGILVGYVFVVPGLGTVSIAGLLDVPLGTMLVYGLLIGPLTAVLTTFIYSRLLKRGFWNPENDEAASESLLEEEALAAETADNGDDRKLPSLFVSLLPVLVPLLLIAFGAIADAAGFSNELIAFLGNPVLALFLGLVGAVILARVSMGVERVEQALGKGFDTTGQILLVTGVGGSLGAVIGATDLDQMLGDLFSAESGTPVVVSILLAWLIAAVLHLAIGSISVAAITAAGIIGPIVGELDVPAAVIGLAIGAGALFALHVNSNFFWMFQTLLGVSTRGTLKALTFVTSLASVVALPMIVVVGLVS</sequence>
<keyword evidence="1" id="KW-0812">Transmembrane</keyword>
<dbReference type="InterPro" id="IPR003474">
    <property type="entry name" value="Glcn_transporter"/>
</dbReference>
<gene>
    <name evidence="2" type="ORF">L0C25_11890</name>
</gene>
<evidence type="ECO:0000313" key="3">
    <source>
        <dbReference type="Proteomes" id="UP001164390"/>
    </source>
</evidence>
<feature type="transmembrane region" description="Helical" evidence="1">
    <location>
        <begin position="290"/>
        <end position="314"/>
    </location>
</feature>
<dbReference type="KEGG" id="sgrg:L0C25_11890"/>
<feature type="transmembrane region" description="Helical" evidence="1">
    <location>
        <begin position="261"/>
        <end position="284"/>
    </location>
</feature>
<proteinExistence type="predicted"/>
<evidence type="ECO:0000256" key="1">
    <source>
        <dbReference type="SAM" id="Phobius"/>
    </source>
</evidence>
<dbReference type="GO" id="GO:0015128">
    <property type="term" value="F:gluconate transmembrane transporter activity"/>
    <property type="evidence" value="ECO:0007669"/>
    <property type="project" value="InterPro"/>
</dbReference>
<feature type="transmembrane region" description="Helical" evidence="1">
    <location>
        <begin position="372"/>
        <end position="399"/>
    </location>
</feature>
<feature type="transmembrane region" description="Helical" evidence="1">
    <location>
        <begin position="335"/>
        <end position="352"/>
    </location>
</feature>
<name>A0AA46TLX4_9ACTN</name>
<dbReference type="RefSeq" id="WP_271636708.1">
    <property type="nucleotide sequence ID" value="NZ_CP094970.1"/>
</dbReference>
<feature type="transmembrane region" description="Helical" evidence="1">
    <location>
        <begin position="23"/>
        <end position="43"/>
    </location>
</feature>
<feature type="transmembrane region" description="Helical" evidence="1">
    <location>
        <begin position="411"/>
        <end position="432"/>
    </location>
</feature>
<dbReference type="Pfam" id="PF02447">
    <property type="entry name" value="GntP_permease"/>
    <property type="match status" value="1"/>
</dbReference>
<feature type="transmembrane region" description="Helical" evidence="1">
    <location>
        <begin position="199"/>
        <end position="218"/>
    </location>
</feature>
<feature type="transmembrane region" description="Helical" evidence="1">
    <location>
        <begin position="161"/>
        <end position="179"/>
    </location>
</feature>
<accession>A0AA46TLX4</accession>
<reference evidence="2" key="1">
    <citation type="submission" date="2022-01" db="EMBL/GenBank/DDBJ databases">
        <title>Nocardioidaceae gen. sp. A5X3R13.</title>
        <authorList>
            <person name="Lopez Marin M.A."/>
            <person name="Uhlik O."/>
        </authorList>
    </citation>
    <scope>NUCLEOTIDE SEQUENCE</scope>
    <source>
        <strain evidence="2">A5X3R13</strain>
    </source>
</reference>
<keyword evidence="1" id="KW-1133">Transmembrane helix</keyword>
<dbReference type="Proteomes" id="UP001164390">
    <property type="component" value="Chromosome"/>
</dbReference>
<dbReference type="EMBL" id="CP094970">
    <property type="protein sequence ID" value="UYM07734.1"/>
    <property type="molecule type" value="Genomic_DNA"/>
</dbReference>
<dbReference type="AlphaFoldDB" id="A0AA46TLX4"/>
<dbReference type="PANTHER" id="PTHR30354">
    <property type="entry name" value="GNT FAMILY GLUCONATE TRANSPORTER"/>
    <property type="match status" value="1"/>
</dbReference>
<feature type="transmembrane region" description="Helical" evidence="1">
    <location>
        <begin position="49"/>
        <end position="67"/>
    </location>
</feature>
<organism evidence="2 3">
    <name type="scientific">Solicola gregarius</name>
    <dbReference type="NCBI Taxonomy" id="2908642"/>
    <lineage>
        <taxon>Bacteria</taxon>
        <taxon>Bacillati</taxon>
        <taxon>Actinomycetota</taxon>
        <taxon>Actinomycetes</taxon>
        <taxon>Propionibacteriales</taxon>
        <taxon>Nocardioidaceae</taxon>
        <taxon>Solicola</taxon>
    </lineage>
</organism>
<evidence type="ECO:0000313" key="2">
    <source>
        <dbReference type="EMBL" id="UYM07734.1"/>
    </source>
</evidence>
<protein>
    <submittedName>
        <fullName evidence="2">GntP family permease</fullName>
    </submittedName>
</protein>
<keyword evidence="3" id="KW-1185">Reference proteome</keyword>
<dbReference type="PANTHER" id="PTHR30354:SF11">
    <property type="entry name" value="PERMEASE"/>
    <property type="match status" value="1"/>
</dbReference>
<feature type="transmembrane region" description="Helical" evidence="1">
    <location>
        <begin position="79"/>
        <end position="101"/>
    </location>
</feature>
<feature type="transmembrane region" description="Helical" evidence="1">
    <location>
        <begin position="452"/>
        <end position="474"/>
    </location>
</feature>
<keyword evidence="1" id="KW-0472">Membrane</keyword>
<dbReference type="GO" id="GO:0005886">
    <property type="term" value="C:plasma membrane"/>
    <property type="evidence" value="ECO:0007669"/>
    <property type="project" value="TreeGrafter"/>
</dbReference>